<dbReference type="EMBL" id="DYYG01000001">
    <property type="protein sequence ID" value="HJE22067.1"/>
    <property type="molecule type" value="Genomic_DNA"/>
</dbReference>
<feature type="chain" id="PRO_5037760297" evidence="1">
    <location>
        <begin position="22"/>
        <end position="96"/>
    </location>
</feature>
<reference evidence="2" key="2">
    <citation type="submission" date="2021-09" db="EMBL/GenBank/DDBJ databases">
        <authorList>
            <person name="Gilroy R."/>
        </authorList>
    </citation>
    <scope>NUCLEOTIDE SEQUENCE</scope>
    <source>
        <strain evidence="2">316</strain>
    </source>
</reference>
<gene>
    <name evidence="2" type="ORF">K8W01_00190</name>
</gene>
<evidence type="ECO:0000313" key="2">
    <source>
        <dbReference type="EMBL" id="HJE22067.1"/>
    </source>
</evidence>
<proteinExistence type="predicted"/>
<organism evidence="2 3">
    <name type="scientific">Methylorubrum populi</name>
    <dbReference type="NCBI Taxonomy" id="223967"/>
    <lineage>
        <taxon>Bacteria</taxon>
        <taxon>Pseudomonadati</taxon>
        <taxon>Pseudomonadota</taxon>
        <taxon>Alphaproteobacteria</taxon>
        <taxon>Hyphomicrobiales</taxon>
        <taxon>Methylobacteriaceae</taxon>
        <taxon>Methylorubrum</taxon>
    </lineage>
</organism>
<sequence length="96" mass="10427">MLYKSAICLLAFASLATAVNAAEQKKMEKFRSEFSSNKSLNDTAGDMKKIASEVDKVYKQNGYDDKECHTVCTTTMTVGPDGKLVPSVSCSLQCGF</sequence>
<keyword evidence="1" id="KW-0732">Signal</keyword>
<evidence type="ECO:0000313" key="3">
    <source>
        <dbReference type="Proteomes" id="UP000742631"/>
    </source>
</evidence>
<reference evidence="2" key="1">
    <citation type="journal article" date="2021" name="PeerJ">
        <title>Extensive microbial diversity within the chicken gut microbiome revealed by metagenomics and culture.</title>
        <authorList>
            <person name="Gilroy R."/>
            <person name="Ravi A."/>
            <person name="Getino M."/>
            <person name="Pursley I."/>
            <person name="Horton D.L."/>
            <person name="Alikhan N.F."/>
            <person name="Baker D."/>
            <person name="Gharbi K."/>
            <person name="Hall N."/>
            <person name="Watson M."/>
            <person name="Adriaenssens E.M."/>
            <person name="Foster-Nyarko E."/>
            <person name="Jarju S."/>
            <person name="Secka A."/>
            <person name="Antonio M."/>
            <person name="Oren A."/>
            <person name="Chaudhuri R.R."/>
            <person name="La Ragione R."/>
            <person name="Hildebrand F."/>
            <person name="Pallen M.J."/>
        </authorList>
    </citation>
    <scope>NUCLEOTIDE SEQUENCE</scope>
    <source>
        <strain evidence="2">316</strain>
    </source>
</reference>
<feature type="signal peptide" evidence="1">
    <location>
        <begin position="1"/>
        <end position="21"/>
    </location>
</feature>
<name>A0A921DZQ8_9HYPH</name>
<dbReference type="AlphaFoldDB" id="A0A921DZQ8"/>
<comment type="caution">
    <text evidence="2">The sequence shown here is derived from an EMBL/GenBank/DDBJ whole genome shotgun (WGS) entry which is preliminary data.</text>
</comment>
<protein>
    <submittedName>
        <fullName evidence="2">Uncharacterized protein</fullName>
    </submittedName>
</protein>
<evidence type="ECO:0000256" key="1">
    <source>
        <dbReference type="SAM" id="SignalP"/>
    </source>
</evidence>
<dbReference type="Proteomes" id="UP000742631">
    <property type="component" value="Unassembled WGS sequence"/>
</dbReference>
<accession>A0A921DZQ8</accession>